<accession>A0A3M7SAI7</accession>
<name>A0A3M7SAI7_BRAPC</name>
<dbReference type="PROSITE" id="PS50966">
    <property type="entry name" value="ZF_SWIM"/>
    <property type="match status" value="1"/>
</dbReference>
<keyword evidence="1" id="KW-0863">Zinc-finger</keyword>
<gene>
    <name evidence="3" type="ORF">BpHYR1_049733</name>
</gene>
<keyword evidence="1" id="KW-0479">Metal-binding</keyword>
<protein>
    <recommendedName>
        <fullName evidence="2">SWIM-type domain-containing protein</fullName>
    </recommendedName>
</protein>
<evidence type="ECO:0000313" key="4">
    <source>
        <dbReference type="Proteomes" id="UP000276133"/>
    </source>
</evidence>
<dbReference type="Pfam" id="PF04434">
    <property type="entry name" value="SWIM"/>
    <property type="match status" value="1"/>
</dbReference>
<keyword evidence="4" id="KW-1185">Reference proteome</keyword>
<dbReference type="EMBL" id="REGN01001752">
    <property type="protein sequence ID" value="RNA32772.1"/>
    <property type="molecule type" value="Genomic_DNA"/>
</dbReference>
<feature type="domain" description="SWIM-type" evidence="2">
    <location>
        <begin position="3"/>
        <end position="39"/>
    </location>
</feature>
<dbReference type="GO" id="GO:0008270">
    <property type="term" value="F:zinc ion binding"/>
    <property type="evidence" value="ECO:0007669"/>
    <property type="project" value="UniProtKB-KW"/>
</dbReference>
<organism evidence="3 4">
    <name type="scientific">Brachionus plicatilis</name>
    <name type="common">Marine rotifer</name>
    <name type="synonym">Brachionus muelleri</name>
    <dbReference type="NCBI Taxonomy" id="10195"/>
    <lineage>
        <taxon>Eukaryota</taxon>
        <taxon>Metazoa</taxon>
        <taxon>Spiralia</taxon>
        <taxon>Gnathifera</taxon>
        <taxon>Rotifera</taxon>
        <taxon>Eurotatoria</taxon>
        <taxon>Monogononta</taxon>
        <taxon>Pseudotrocha</taxon>
        <taxon>Ploima</taxon>
        <taxon>Brachionidae</taxon>
        <taxon>Brachionus</taxon>
    </lineage>
</organism>
<dbReference type="Proteomes" id="UP000276133">
    <property type="component" value="Unassembled WGS sequence"/>
</dbReference>
<evidence type="ECO:0000313" key="3">
    <source>
        <dbReference type="EMBL" id="RNA32772.1"/>
    </source>
</evidence>
<sequence length="85" mass="9872">MCRVVTLNNQDFRRRKCSCPSYDKKNICKHIIGVASYFKLYTIPLEIKNLPMGEKRKRGAPKKATKALVRIKFSDIKSIQTKKNI</sequence>
<comment type="caution">
    <text evidence="3">The sequence shown here is derived from an EMBL/GenBank/DDBJ whole genome shotgun (WGS) entry which is preliminary data.</text>
</comment>
<reference evidence="3 4" key="1">
    <citation type="journal article" date="2018" name="Sci. Rep.">
        <title>Genomic signatures of local adaptation to the degree of environmental predictability in rotifers.</title>
        <authorList>
            <person name="Franch-Gras L."/>
            <person name="Hahn C."/>
            <person name="Garcia-Roger E.M."/>
            <person name="Carmona M.J."/>
            <person name="Serra M."/>
            <person name="Gomez A."/>
        </authorList>
    </citation>
    <scope>NUCLEOTIDE SEQUENCE [LARGE SCALE GENOMIC DNA]</scope>
    <source>
        <strain evidence="3">HYR1</strain>
    </source>
</reference>
<dbReference type="AlphaFoldDB" id="A0A3M7SAI7"/>
<proteinExistence type="predicted"/>
<evidence type="ECO:0000259" key="2">
    <source>
        <dbReference type="PROSITE" id="PS50966"/>
    </source>
</evidence>
<evidence type="ECO:0000256" key="1">
    <source>
        <dbReference type="PROSITE-ProRule" id="PRU00325"/>
    </source>
</evidence>
<dbReference type="InterPro" id="IPR007527">
    <property type="entry name" value="Znf_SWIM"/>
</dbReference>
<dbReference type="OrthoDB" id="119028at2759"/>
<keyword evidence="1" id="KW-0862">Zinc</keyword>